<evidence type="ECO:0000256" key="4">
    <source>
        <dbReference type="ARBA" id="ARBA00022737"/>
    </source>
</evidence>
<dbReference type="GO" id="GO:0004222">
    <property type="term" value="F:metalloendopeptidase activity"/>
    <property type="evidence" value="ECO:0007669"/>
    <property type="project" value="TreeGrafter"/>
</dbReference>
<keyword evidence="3" id="KW-0732">Signal</keyword>
<dbReference type="PANTHER" id="PTHR13723">
    <property type="entry name" value="ADAMTS A DISINTEGRIN AND METALLOPROTEASE WITH THROMBOSPONDIN MOTIFS PROTEASE"/>
    <property type="match status" value="1"/>
</dbReference>
<name>A0A672NAX6_SINGR</name>
<keyword evidence="4" id="KW-0677">Repeat</keyword>
<evidence type="ECO:0000256" key="1">
    <source>
        <dbReference type="ARBA" id="ARBA00004613"/>
    </source>
</evidence>
<keyword evidence="7" id="KW-1185">Reference proteome</keyword>
<gene>
    <name evidence="6" type="primary">LOC107590180</name>
</gene>
<evidence type="ECO:0000256" key="2">
    <source>
        <dbReference type="ARBA" id="ARBA00022525"/>
    </source>
</evidence>
<dbReference type="GO" id="GO:0030198">
    <property type="term" value="P:extracellular matrix organization"/>
    <property type="evidence" value="ECO:0007669"/>
    <property type="project" value="TreeGrafter"/>
</dbReference>
<dbReference type="Ensembl" id="ENSSGRT00000051727.1">
    <property type="protein sequence ID" value="ENSSGRP00000048393.1"/>
    <property type="gene ID" value="ENSSGRG00000025790.1"/>
</dbReference>
<dbReference type="InterPro" id="IPR036383">
    <property type="entry name" value="TSP1_rpt_sf"/>
</dbReference>
<dbReference type="InterPro" id="IPR050439">
    <property type="entry name" value="ADAMTS_ADAMTS-like"/>
</dbReference>
<dbReference type="InterPro" id="IPR000884">
    <property type="entry name" value="TSP1_rpt"/>
</dbReference>
<evidence type="ECO:0000313" key="6">
    <source>
        <dbReference type="Ensembl" id="ENSSGRP00000048393.1"/>
    </source>
</evidence>
<dbReference type="SUPFAM" id="SSF82895">
    <property type="entry name" value="TSP-1 type 1 repeat"/>
    <property type="match status" value="2"/>
</dbReference>
<reference evidence="6" key="1">
    <citation type="submission" date="2025-08" db="UniProtKB">
        <authorList>
            <consortium name="Ensembl"/>
        </authorList>
    </citation>
    <scope>IDENTIFICATION</scope>
</reference>
<accession>A0A672NAX6</accession>
<keyword evidence="2" id="KW-0964">Secreted</keyword>
<dbReference type="GO" id="GO:0031012">
    <property type="term" value="C:extracellular matrix"/>
    <property type="evidence" value="ECO:0007669"/>
    <property type="project" value="TreeGrafter"/>
</dbReference>
<dbReference type="Proteomes" id="UP000472262">
    <property type="component" value="Unassembled WGS sequence"/>
</dbReference>
<evidence type="ECO:0000256" key="5">
    <source>
        <dbReference type="SAM" id="MobiDB-lite"/>
    </source>
</evidence>
<organism evidence="6 7">
    <name type="scientific">Sinocyclocheilus grahami</name>
    <name type="common">Dianchi golden-line fish</name>
    <name type="synonym">Barbus grahami</name>
    <dbReference type="NCBI Taxonomy" id="75366"/>
    <lineage>
        <taxon>Eukaryota</taxon>
        <taxon>Metazoa</taxon>
        <taxon>Chordata</taxon>
        <taxon>Craniata</taxon>
        <taxon>Vertebrata</taxon>
        <taxon>Euteleostomi</taxon>
        <taxon>Actinopterygii</taxon>
        <taxon>Neopterygii</taxon>
        <taxon>Teleostei</taxon>
        <taxon>Ostariophysi</taxon>
        <taxon>Cypriniformes</taxon>
        <taxon>Cyprinidae</taxon>
        <taxon>Cyprininae</taxon>
        <taxon>Sinocyclocheilus</taxon>
    </lineage>
</organism>
<dbReference type="SMART" id="SM00209">
    <property type="entry name" value="TSP1"/>
    <property type="match status" value="2"/>
</dbReference>
<proteinExistence type="predicted"/>
<reference evidence="6" key="2">
    <citation type="submission" date="2025-09" db="UniProtKB">
        <authorList>
            <consortium name="Ensembl"/>
        </authorList>
    </citation>
    <scope>IDENTIFICATION</scope>
</reference>
<dbReference type="FunFam" id="2.20.100.10:FF:000005">
    <property type="entry name" value="ADAM metallopeptidase with thrombospondin type 1 motif 9"/>
    <property type="match status" value="2"/>
</dbReference>
<protein>
    <submittedName>
        <fullName evidence="6">ADAM metallopeptidase with thrombospondin type 1 motif 9</fullName>
    </submittedName>
</protein>
<dbReference type="GO" id="GO:0005576">
    <property type="term" value="C:extracellular region"/>
    <property type="evidence" value="ECO:0007669"/>
    <property type="project" value="UniProtKB-SubCell"/>
</dbReference>
<sequence>LTYHCVIVEMSECDPDDQPATEQECAMPQCPSRSSDHGGFSPNTDSRKKTVPAGRTDRNRAGRPQSHQWRTGPWGACSSTCAGGFQRRVVVCQDENGYPANSCDESTQPTEQRSCESGPCPQWFYGSWGECSKSCGGGIKTRLVACQRPNGERFNDLSCEILDKPPDREQCNTQSCSINPHWSTDQWSSVRS</sequence>
<dbReference type="Gene3D" id="2.20.100.10">
    <property type="entry name" value="Thrombospondin type-1 (TSP1) repeat"/>
    <property type="match status" value="2"/>
</dbReference>
<evidence type="ECO:0000313" key="7">
    <source>
        <dbReference type="Proteomes" id="UP000472262"/>
    </source>
</evidence>
<feature type="region of interest" description="Disordered" evidence="5">
    <location>
        <begin position="14"/>
        <end position="71"/>
    </location>
</feature>
<dbReference type="GO" id="GO:0006508">
    <property type="term" value="P:proteolysis"/>
    <property type="evidence" value="ECO:0007669"/>
    <property type="project" value="TreeGrafter"/>
</dbReference>
<dbReference type="AlphaFoldDB" id="A0A672NAX6"/>
<comment type="subcellular location">
    <subcellularLocation>
        <location evidence="1">Secreted</location>
    </subcellularLocation>
</comment>
<dbReference type="PANTHER" id="PTHR13723:SF33">
    <property type="entry name" value="A DISINTEGRIN AND METALLOPROTEINASE WITH THROMBOSPONDIN MOTIFS 9"/>
    <property type="match status" value="1"/>
</dbReference>
<evidence type="ECO:0000256" key="3">
    <source>
        <dbReference type="ARBA" id="ARBA00022729"/>
    </source>
</evidence>
<dbReference type="Pfam" id="PF19030">
    <property type="entry name" value="TSP1_ADAMTS"/>
    <property type="match status" value="2"/>
</dbReference>
<dbReference type="PROSITE" id="PS50092">
    <property type="entry name" value="TSP1"/>
    <property type="match status" value="2"/>
</dbReference>